<dbReference type="GO" id="GO:0007035">
    <property type="term" value="P:vacuolar acidification"/>
    <property type="evidence" value="ECO:0007669"/>
    <property type="project" value="TreeGrafter"/>
</dbReference>
<evidence type="ECO:0000256" key="5">
    <source>
        <dbReference type="ARBA" id="ARBA00022989"/>
    </source>
</evidence>
<dbReference type="GO" id="GO:0016471">
    <property type="term" value="C:vacuolar proton-transporting V-type ATPase complex"/>
    <property type="evidence" value="ECO:0007669"/>
    <property type="project" value="TreeGrafter"/>
</dbReference>
<feature type="transmembrane region" description="Helical" evidence="8">
    <location>
        <begin position="12"/>
        <end position="28"/>
    </location>
</feature>
<dbReference type="PANTHER" id="PTHR11629:SF63">
    <property type="entry name" value="V-TYPE PROTON ATPASE SUBUNIT A"/>
    <property type="match status" value="1"/>
</dbReference>
<reference evidence="9" key="1">
    <citation type="submission" date="2016-06" db="UniProtKB">
        <authorList>
            <consortium name="WormBaseParasite"/>
        </authorList>
    </citation>
    <scope>IDENTIFICATION</scope>
</reference>
<feature type="transmembrane region" description="Helical" evidence="8">
    <location>
        <begin position="40"/>
        <end position="60"/>
    </location>
</feature>
<proteinExistence type="inferred from homology"/>
<comment type="similarity">
    <text evidence="2 8">Belongs to the V-ATPase 116 kDa subunit family.</text>
</comment>
<dbReference type="GO" id="GO:0046961">
    <property type="term" value="F:proton-transporting ATPase activity, rotational mechanism"/>
    <property type="evidence" value="ECO:0007669"/>
    <property type="project" value="InterPro"/>
</dbReference>
<dbReference type="InterPro" id="IPR002490">
    <property type="entry name" value="V-ATPase_116kDa_su"/>
</dbReference>
<evidence type="ECO:0000256" key="4">
    <source>
        <dbReference type="ARBA" id="ARBA00022692"/>
    </source>
</evidence>
<name>A0A183D8S2_9BILA</name>
<keyword evidence="6 8" id="KW-0406">Ion transport</keyword>
<evidence type="ECO:0000256" key="3">
    <source>
        <dbReference type="ARBA" id="ARBA00022448"/>
    </source>
</evidence>
<dbReference type="WBParaSite" id="GPUH_0000512001-mRNA-1">
    <property type="protein sequence ID" value="GPUH_0000512001-mRNA-1"/>
    <property type="gene ID" value="GPUH_0000512001"/>
</dbReference>
<keyword evidence="4 8" id="KW-0812">Transmembrane</keyword>
<dbReference type="GO" id="GO:0005886">
    <property type="term" value="C:plasma membrane"/>
    <property type="evidence" value="ECO:0007669"/>
    <property type="project" value="TreeGrafter"/>
</dbReference>
<evidence type="ECO:0000256" key="1">
    <source>
        <dbReference type="ARBA" id="ARBA00004141"/>
    </source>
</evidence>
<evidence type="ECO:0000256" key="8">
    <source>
        <dbReference type="RuleBase" id="RU361189"/>
    </source>
</evidence>
<keyword evidence="5 8" id="KW-1133">Transmembrane helix</keyword>
<accession>A0A183D8S2</accession>
<evidence type="ECO:0000256" key="6">
    <source>
        <dbReference type="ARBA" id="ARBA00023065"/>
    </source>
</evidence>
<keyword evidence="8" id="KW-0375">Hydrogen ion transport</keyword>
<comment type="function">
    <text evidence="8">Essential component of the vacuolar proton pump (V-ATPase), a multimeric enzyme that catalyzes the translocation of protons across the membranes. Required for assembly and activity of the V-ATPase.</text>
</comment>
<comment type="caution">
    <text evidence="8">Lacks conserved residue(s) required for the propagation of feature annotation.</text>
</comment>
<evidence type="ECO:0000256" key="2">
    <source>
        <dbReference type="ARBA" id="ARBA00009904"/>
    </source>
</evidence>
<dbReference type="PANTHER" id="PTHR11629">
    <property type="entry name" value="VACUOLAR PROTON ATPASES"/>
    <property type="match status" value="1"/>
</dbReference>
<sequence>LSFLNSMKMKMSVIVGIAQMTFGVLLSYENYKYFDSRLDILYMFIPQMLFLGCIFIYLCLEIIFKWLLFSAESGYVLGNEYPSSNCAPSLLIGLINMFMMKDRPAGFVDPKGNVYPQCYLNLWYPGQVCTFTFFG</sequence>
<keyword evidence="3 8" id="KW-0813">Transport</keyword>
<dbReference type="AlphaFoldDB" id="A0A183D8S2"/>
<dbReference type="GO" id="GO:0033179">
    <property type="term" value="C:proton-transporting V-type ATPase, V0 domain"/>
    <property type="evidence" value="ECO:0007669"/>
    <property type="project" value="InterPro"/>
</dbReference>
<organism evidence="9">
    <name type="scientific">Gongylonema pulchrum</name>
    <dbReference type="NCBI Taxonomy" id="637853"/>
    <lineage>
        <taxon>Eukaryota</taxon>
        <taxon>Metazoa</taxon>
        <taxon>Ecdysozoa</taxon>
        <taxon>Nematoda</taxon>
        <taxon>Chromadorea</taxon>
        <taxon>Rhabditida</taxon>
        <taxon>Spirurina</taxon>
        <taxon>Spiruromorpha</taxon>
        <taxon>Spiruroidea</taxon>
        <taxon>Gongylonematidae</taxon>
        <taxon>Gongylonema</taxon>
    </lineage>
</organism>
<keyword evidence="7 8" id="KW-0472">Membrane</keyword>
<dbReference type="GO" id="GO:0051117">
    <property type="term" value="F:ATPase binding"/>
    <property type="evidence" value="ECO:0007669"/>
    <property type="project" value="TreeGrafter"/>
</dbReference>
<comment type="subcellular location">
    <subcellularLocation>
        <location evidence="1">Membrane</location>
        <topology evidence="1">Multi-pass membrane protein</topology>
    </subcellularLocation>
</comment>
<dbReference type="Pfam" id="PF01496">
    <property type="entry name" value="V_ATPase_I"/>
    <property type="match status" value="1"/>
</dbReference>
<protein>
    <recommendedName>
        <fullName evidence="8">V-type proton ATPase subunit a</fullName>
    </recommendedName>
</protein>
<evidence type="ECO:0000313" key="9">
    <source>
        <dbReference type="WBParaSite" id="GPUH_0000512001-mRNA-1"/>
    </source>
</evidence>
<evidence type="ECO:0000256" key="7">
    <source>
        <dbReference type="ARBA" id="ARBA00023136"/>
    </source>
</evidence>